<evidence type="ECO:0000313" key="3">
    <source>
        <dbReference type="Proteomes" id="UP001279734"/>
    </source>
</evidence>
<proteinExistence type="predicted"/>
<organism evidence="2 3">
    <name type="scientific">Nepenthes gracilis</name>
    <name type="common">Slender pitcher plant</name>
    <dbReference type="NCBI Taxonomy" id="150966"/>
    <lineage>
        <taxon>Eukaryota</taxon>
        <taxon>Viridiplantae</taxon>
        <taxon>Streptophyta</taxon>
        <taxon>Embryophyta</taxon>
        <taxon>Tracheophyta</taxon>
        <taxon>Spermatophyta</taxon>
        <taxon>Magnoliopsida</taxon>
        <taxon>eudicotyledons</taxon>
        <taxon>Gunneridae</taxon>
        <taxon>Pentapetalae</taxon>
        <taxon>Caryophyllales</taxon>
        <taxon>Nepenthaceae</taxon>
        <taxon>Nepenthes</taxon>
    </lineage>
</organism>
<feature type="compositionally biased region" description="Polar residues" evidence="1">
    <location>
        <begin position="92"/>
        <end position="102"/>
    </location>
</feature>
<dbReference type="EMBL" id="BSYO01000039">
    <property type="protein sequence ID" value="GMH30816.1"/>
    <property type="molecule type" value="Genomic_DNA"/>
</dbReference>
<evidence type="ECO:0000256" key="1">
    <source>
        <dbReference type="SAM" id="MobiDB-lite"/>
    </source>
</evidence>
<feature type="region of interest" description="Disordered" evidence="1">
    <location>
        <begin position="76"/>
        <end position="116"/>
    </location>
</feature>
<comment type="caution">
    <text evidence="2">The sequence shown here is derived from an EMBL/GenBank/DDBJ whole genome shotgun (WGS) entry which is preliminary data.</text>
</comment>
<name>A0AAD3TKM6_NEPGR</name>
<accession>A0AAD3TKM6</accession>
<reference evidence="2" key="1">
    <citation type="submission" date="2023-05" db="EMBL/GenBank/DDBJ databases">
        <title>Nepenthes gracilis genome sequencing.</title>
        <authorList>
            <person name="Fukushima K."/>
        </authorList>
    </citation>
    <scope>NUCLEOTIDE SEQUENCE</scope>
    <source>
        <strain evidence="2">SING2019-196</strain>
    </source>
</reference>
<gene>
    <name evidence="2" type="ORF">Nepgr_032659</name>
</gene>
<dbReference type="Proteomes" id="UP001279734">
    <property type="component" value="Unassembled WGS sequence"/>
</dbReference>
<protein>
    <submittedName>
        <fullName evidence="2">Uncharacterized protein</fullName>
    </submittedName>
</protein>
<sequence length="116" mass="12635">MIYRPTGQQGKKDNDLVLITSNPSEALQSNDGSTLLMDNPDDSKVRDLQIISAVPKFPLPFLSGMAKVKDEEQVEFGGSGYRDSHPIPSSYEEVSSVPTSTYHLKDDQTLQSSCGG</sequence>
<evidence type="ECO:0000313" key="2">
    <source>
        <dbReference type="EMBL" id="GMH30816.1"/>
    </source>
</evidence>
<keyword evidence="3" id="KW-1185">Reference proteome</keyword>
<dbReference type="AlphaFoldDB" id="A0AAD3TKM6"/>